<comment type="caution">
    <text evidence="1">The sequence shown here is derived from an EMBL/GenBank/DDBJ whole genome shotgun (WGS) entry which is preliminary data.</text>
</comment>
<evidence type="ECO:0000313" key="2">
    <source>
        <dbReference type="Proteomes" id="UP000796761"/>
    </source>
</evidence>
<name>A0A8K1LNC6_9PASS</name>
<sequence>MLLRPDWDLGKYLNVEVAQSWWEPWVVEEVDVASAIHLGWRRVLEWKKIQLLAHH</sequence>
<evidence type="ECO:0000313" key="1">
    <source>
        <dbReference type="EMBL" id="TRZ20630.1"/>
    </source>
</evidence>
<protein>
    <submittedName>
        <fullName evidence="1">Uncharacterized protein</fullName>
    </submittedName>
</protein>
<reference evidence="1" key="1">
    <citation type="submission" date="2019-04" db="EMBL/GenBank/DDBJ databases">
        <title>Genome assembly of Zosterops borbonicus 15179.</title>
        <authorList>
            <person name="Leroy T."/>
            <person name="Anselmetti Y."/>
            <person name="Tilak M.-K."/>
            <person name="Nabholz B."/>
        </authorList>
    </citation>
    <scope>NUCLEOTIDE SEQUENCE</scope>
    <source>
        <strain evidence="1">HGM_15179</strain>
        <tissue evidence="1">Muscle</tissue>
    </source>
</reference>
<keyword evidence="2" id="KW-1185">Reference proteome</keyword>
<organism evidence="1 2">
    <name type="scientific">Zosterops borbonicus</name>
    <dbReference type="NCBI Taxonomy" id="364589"/>
    <lineage>
        <taxon>Eukaryota</taxon>
        <taxon>Metazoa</taxon>
        <taxon>Chordata</taxon>
        <taxon>Craniata</taxon>
        <taxon>Vertebrata</taxon>
        <taxon>Euteleostomi</taxon>
        <taxon>Archelosauria</taxon>
        <taxon>Archosauria</taxon>
        <taxon>Dinosauria</taxon>
        <taxon>Saurischia</taxon>
        <taxon>Theropoda</taxon>
        <taxon>Coelurosauria</taxon>
        <taxon>Aves</taxon>
        <taxon>Neognathae</taxon>
        <taxon>Neoaves</taxon>
        <taxon>Telluraves</taxon>
        <taxon>Australaves</taxon>
        <taxon>Passeriformes</taxon>
        <taxon>Sylvioidea</taxon>
        <taxon>Zosteropidae</taxon>
        <taxon>Zosterops</taxon>
    </lineage>
</organism>
<dbReference type="AlphaFoldDB" id="A0A8K1LNC6"/>
<dbReference type="Proteomes" id="UP000796761">
    <property type="component" value="Unassembled WGS sequence"/>
</dbReference>
<proteinExistence type="predicted"/>
<feature type="non-terminal residue" evidence="1">
    <location>
        <position position="55"/>
    </location>
</feature>
<accession>A0A8K1LNC6</accession>
<gene>
    <name evidence="1" type="ORF">HGM15179_006438</name>
</gene>
<dbReference type="EMBL" id="SWJQ01000143">
    <property type="protein sequence ID" value="TRZ20630.1"/>
    <property type="molecule type" value="Genomic_DNA"/>
</dbReference>